<comment type="caution">
    <text evidence="2">The sequence shown here is derived from an EMBL/GenBank/DDBJ whole genome shotgun (WGS) entry which is preliminary data.</text>
</comment>
<evidence type="ECO:0000259" key="1">
    <source>
        <dbReference type="PROSITE" id="PS50181"/>
    </source>
</evidence>
<reference evidence="2" key="1">
    <citation type="submission" date="2023-03" db="EMBL/GenBank/DDBJ databases">
        <title>Massive genome expansion in bonnet fungi (Mycena s.s.) driven by repeated elements and novel gene families across ecological guilds.</title>
        <authorList>
            <consortium name="Lawrence Berkeley National Laboratory"/>
            <person name="Harder C.B."/>
            <person name="Miyauchi S."/>
            <person name="Viragh M."/>
            <person name="Kuo A."/>
            <person name="Thoen E."/>
            <person name="Andreopoulos B."/>
            <person name="Lu D."/>
            <person name="Skrede I."/>
            <person name="Drula E."/>
            <person name="Henrissat B."/>
            <person name="Morin E."/>
            <person name="Kohler A."/>
            <person name="Barry K."/>
            <person name="LaButti K."/>
            <person name="Morin E."/>
            <person name="Salamov A."/>
            <person name="Lipzen A."/>
            <person name="Mereny Z."/>
            <person name="Hegedus B."/>
            <person name="Baldrian P."/>
            <person name="Stursova M."/>
            <person name="Weitz H."/>
            <person name="Taylor A."/>
            <person name="Grigoriev I.V."/>
            <person name="Nagy L.G."/>
            <person name="Martin F."/>
            <person name="Kauserud H."/>
        </authorList>
    </citation>
    <scope>NUCLEOTIDE SEQUENCE</scope>
    <source>
        <strain evidence="2">9284</strain>
    </source>
</reference>
<organism evidence="2 3">
    <name type="scientific">Roridomyces roridus</name>
    <dbReference type="NCBI Taxonomy" id="1738132"/>
    <lineage>
        <taxon>Eukaryota</taxon>
        <taxon>Fungi</taxon>
        <taxon>Dikarya</taxon>
        <taxon>Basidiomycota</taxon>
        <taxon>Agaricomycotina</taxon>
        <taxon>Agaricomycetes</taxon>
        <taxon>Agaricomycetidae</taxon>
        <taxon>Agaricales</taxon>
        <taxon>Marasmiineae</taxon>
        <taxon>Mycenaceae</taxon>
        <taxon>Roridomyces</taxon>
    </lineage>
</organism>
<dbReference type="Pfam" id="PF12937">
    <property type="entry name" value="F-box-like"/>
    <property type="match status" value="1"/>
</dbReference>
<keyword evidence="3" id="KW-1185">Reference proteome</keyword>
<dbReference type="PROSITE" id="PS50181">
    <property type="entry name" value="FBOX"/>
    <property type="match status" value="1"/>
</dbReference>
<evidence type="ECO:0000313" key="3">
    <source>
        <dbReference type="Proteomes" id="UP001221142"/>
    </source>
</evidence>
<dbReference type="SMART" id="SM00256">
    <property type="entry name" value="FBOX"/>
    <property type="match status" value="1"/>
</dbReference>
<evidence type="ECO:0000313" key="2">
    <source>
        <dbReference type="EMBL" id="KAJ7628788.1"/>
    </source>
</evidence>
<dbReference type="AlphaFoldDB" id="A0AAD7BS03"/>
<feature type="domain" description="F-box" evidence="1">
    <location>
        <begin position="2"/>
        <end position="47"/>
    </location>
</feature>
<name>A0AAD7BS03_9AGAR</name>
<dbReference type="InterPro" id="IPR001810">
    <property type="entry name" value="F-box_dom"/>
</dbReference>
<dbReference type="SUPFAM" id="SSF81383">
    <property type="entry name" value="F-box domain"/>
    <property type="match status" value="1"/>
</dbReference>
<accession>A0AAD7BS03</accession>
<dbReference type="EMBL" id="JARKIF010000010">
    <property type="protein sequence ID" value="KAJ7628788.1"/>
    <property type="molecule type" value="Genomic_DNA"/>
</dbReference>
<dbReference type="Proteomes" id="UP001221142">
    <property type="component" value="Unassembled WGS sequence"/>
</dbReference>
<dbReference type="InterPro" id="IPR036047">
    <property type="entry name" value="F-box-like_dom_sf"/>
</dbReference>
<proteinExistence type="predicted"/>
<gene>
    <name evidence="2" type="ORF">FB45DRAFT_1059481</name>
</gene>
<protein>
    <recommendedName>
        <fullName evidence="1">F-box domain-containing protein</fullName>
    </recommendedName>
</protein>
<sequence>MPMTLNHLAAEILLEVISYASPLDLLSLSTVSRLFHSVATKFLYRHIELRSFRRVFRCCTALARAGNEDAALAVRTLSFDFFGQSILNPPRPGSDPSTLFAPFFRLINAALSKTTLLRSLVLRLPHDAHGICLSQCTFPSLTHYGATFTDGGDFLERHPQIVNITVLNDGSGVRAFNETVLPRLAVFSGPAEMVTRIVPGRPVHCAKLWWPLRAWVQTQGDMESDSWDTDAVIAALSQSNAPQGVAALENLFLDWPPLHVLTSLATSLNLRALFIHSRHISYEAYQSFLTKLGAVLPQFTQLNELGVNFLPLIGQAEGKQLAEEFNTIRHWVTLCPTLNVCALQSSIKWIRFRMTSPSYWIPLHLDPKIFNRVFTNTLWREAFESRQAWDSFHHNTILLFAHLHPGTALFAAIYPHVVMVEALTEVVRPGLPES</sequence>